<dbReference type="HOGENOM" id="CLU_039613_16_2_6"/>
<dbReference type="EMBL" id="CP003415">
    <property type="protein sequence ID" value="AFI89117.1"/>
    <property type="molecule type" value="Genomic_DNA"/>
</dbReference>
<dbReference type="InterPro" id="IPR005119">
    <property type="entry name" value="LysR_subst-bd"/>
</dbReference>
<dbReference type="Proteomes" id="UP001194579">
    <property type="component" value="Unassembled WGS sequence"/>
</dbReference>
<dbReference type="InterPro" id="IPR036390">
    <property type="entry name" value="WH_DNA-bd_sf"/>
</dbReference>
<evidence type="ECO:0000256" key="2">
    <source>
        <dbReference type="ARBA" id="ARBA00023015"/>
    </source>
</evidence>
<comment type="similarity">
    <text evidence="1">Belongs to the LysR transcriptional regulatory family.</text>
</comment>
<reference evidence="7" key="4">
    <citation type="submission" date="2024-05" db="EMBL/GenBank/DDBJ databases">
        <title>Identification of Pectobacterium versatile causing blackleg of potato from New York State with a whole genome sequencing approach.</title>
        <authorList>
            <person name="Ma X."/>
            <person name="Swingle B."/>
        </authorList>
    </citation>
    <scope>NUCLEOTIDE SEQUENCE</scope>
    <source>
        <strain evidence="7">NY1588A</strain>
    </source>
</reference>
<gene>
    <name evidence="6" type="ordered locus">W5S_0999</name>
    <name evidence="7" type="ORF">F6Q06_04025</name>
</gene>
<dbReference type="Gene3D" id="1.10.10.10">
    <property type="entry name" value="Winged helix-like DNA-binding domain superfamily/Winged helix DNA-binding domain"/>
    <property type="match status" value="1"/>
</dbReference>
<dbReference type="SUPFAM" id="SSF46785">
    <property type="entry name" value="Winged helix' DNA-binding domain"/>
    <property type="match status" value="1"/>
</dbReference>
<evidence type="ECO:0000313" key="9">
    <source>
        <dbReference type="Proteomes" id="UP001194579"/>
    </source>
</evidence>
<dbReference type="Pfam" id="PF03466">
    <property type="entry name" value="LysR_substrate"/>
    <property type="match status" value="1"/>
</dbReference>
<dbReference type="SUPFAM" id="SSF53850">
    <property type="entry name" value="Periplasmic binding protein-like II"/>
    <property type="match status" value="1"/>
</dbReference>
<dbReference type="Proteomes" id="UP000008044">
    <property type="component" value="Chromosome"/>
</dbReference>
<reference evidence="6 8" key="1">
    <citation type="journal article" date="2012" name="J. Bacteriol.">
        <title>Genome sequence of Pectobacterium sp. strain SCC3193.</title>
        <authorList>
            <person name="Koskinen J.P."/>
            <person name="Laine P."/>
            <person name="Niemi O."/>
            <person name="Nykyri J."/>
            <person name="Harjunpaa H."/>
            <person name="Auvinen P."/>
            <person name="Paulin L."/>
            <person name="Pirhonen M."/>
            <person name="Palva T."/>
            <person name="Holm L."/>
        </authorList>
    </citation>
    <scope>NUCLEOTIDE SEQUENCE [LARGE SCALE GENOMIC DNA]</scope>
    <source>
        <strain evidence="6 8">SCC3193</strain>
    </source>
</reference>
<dbReference type="GO" id="GO:0003677">
    <property type="term" value="F:DNA binding"/>
    <property type="evidence" value="ECO:0007669"/>
    <property type="project" value="UniProtKB-KW"/>
</dbReference>
<dbReference type="InterPro" id="IPR000847">
    <property type="entry name" value="LysR_HTH_N"/>
</dbReference>
<evidence type="ECO:0000256" key="3">
    <source>
        <dbReference type="ARBA" id="ARBA00023125"/>
    </source>
</evidence>
<evidence type="ECO:0000313" key="7">
    <source>
        <dbReference type="EMBL" id="MBI0553662.1"/>
    </source>
</evidence>
<dbReference type="STRING" id="1905730.W5S_0999"/>
<evidence type="ECO:0000256" key="1">
    <source>
        <dbReference type="ARBA" id="ARBA00009437"/>
    </source>
</evidence>
<keyword evidence="4" id="KW-0804">Transcription</keyword>
<dbReference type="CDD" id="cd08422">
    <property type="entry name" value="PBP2_CrgA_like"/>
    <property type="match status" value="1"/>
</dbReference>
<reference evidence="9" key="3">
    <citation type="submission" date="2023-07" db="EMBL/GenBank/DDBJ databases">
        <title>Identification of Pectobacterium versatile causing blackleg of potato from New York State with a whole genome sequencing approach.</title>
        <authorList>
            <person name="Ma X."/>
            <person name="Swingle B."/>
        </authorList>
    </citation>
    <scope>NUCLEOTIDE SEQUENCE [LARGE SCALE GENOMIC DNA]</scope>
    <source>
        <strain evidence="9">NY1588A</strain>
    </source>
</reference>
<sequence>MDRLSALETFICVFETGSFSAASRRLGIGQPAVSKAIMQLEQQLATPLLIRSTRGLTLTEAGQHFYEQIAPALTMLGEAQDHVVSGNAALSGRLRICAPVTFARLHIMPRLHEFMAEHPQLNVDVILDDRPIDLIAEGIDVALRLGEMKDSSLIAQRLASCTMRLLATPDYFSAHGIPVSPDALSAYPAVIYLQGERTDRWIFSQDGTQTMIFPNGRIRVSAAEGVRATVLSGAGLAVASEWMFAPELESGQVITVLDSWSLGKMDLWAVYPGGRMTSSRVRTFTNFVQRLFF</sequence>
<protein>
    <submittedName>
        <fullName evidence="7">LysR family transcriptional regulator</fullName>
    </submittedName>
</protein>
<keyword evidence="9" id="KW-1185">Reference proteome</keyword>
<evidence type="ECO:0000313" key="8">
    <source>
        <dbReference type="Proteomes" id="UP000008044"/>
    </source>
</evidence>
<reference evidence="6" key="2">
    <citation type="submission" date="2012-03" db="EMBL/GenBank/DDBJ databases">
        <authorList>
            <person name="Koskinen P."/>
            <person name="Laine P."/>
            <person name="Niemi O."/>
            <person name="Nykyri J."/>
            <person name="Harjunpaa H."/>
            <person name="Auvinen P."/>
            <person name="Paulin L."/>
            <person name="Pirhonen M."/>
            <person name="Palva T."/>
            <person name="Holm L."/>
        </authorList>
    </citation>
    <scope>NUCLEOTIDE SEQUENCE</scope>
    <source>
        <strain evidence="6">SCC3193</strain>
    </source>
</reference>
<dbReference type="RefSeq" id="WP_014698883.1">
    <property type="nucleotide sequence ID" value="NC_017845.1"/>
</dbReference>
<dbReference type="KEGG" id="pec:W5S_0999"/>
<dbReference type="GO" id="GO:0003700">
    <property type="term" value="F:DNA-binding transcription factor activity"/>
    <property type="evidence" value="ECO:0007669"/>
    <property type="project" value="InterPro"/>
</dbReference>
<feature type="domain" description="HTH lysR-type" evidence="5">
    <location>
        <begin position="1"/>
        <end position="59"/>
    </location>
</feature>
<dbReference type="InterPro" id="IPR058163">
    <property type="entry name" value="LysR-type_TF_proteobact-type"/>
</dbReference>
<evidence type="ECO:0000256" key="4">
    <source>
        <dbReference type="ARBA" id="ARBA00023163"/>
    </source>
</evidence>
<proteinExistence type="inferred from homology"/>
<evidence type="ECO:0000259" key="5">
    <source>
        <dbReference type="PROSITE" id="PS50931"/>
    </source>
</evidence>
<dbReference type="PANTHER" id="PTHR30537:SF5">
    <property type="entry name" value="HTH-TYPE TRANSCRIPTIONAL ACTIVATOR TTDR-RELATED"/>
    <property type="match status" value="1"/>
</dbReference>
<dbReference type="PRINTS" id="PR00039">
    <property type="entry name" value="HTHLYSR"/>
</dbReference>
<dbReference type="FunFam" id="1.10.10.10:FF:000001">
    <property type="entry name" value="LysR family transcriptional regulator"/>
    <property type="match status" value="1"/>
</dbReference>
<dbReference type="AlphaFoldDB" id="A0A0H3I395"/>
<accession>A0A0H3I395</accession>
<evidence type="ECO:0000313" key="6">
    <source>
        <dbReference type="EMBL" id="AFI89117.1"/>
    </source>
</evidence>
<dbReference type="PATRIC" id="fig|1166016.3.peg.1011"/>
<dbReference type="InterPro" id="IPR036388">
    <property type="entry name" value="WH-like_DNA-bd_sf"/>
</dbReference>
<keyword evidence="2" id="KW-0805">Transcription regulation</keyword>
<dbReference type="PROSITE" id="PS50931">
    <property type="entry name" value="HTH_LYSR"/>
    <property type="match status" value="1"/>
</dbReference>
<dbReference type="PANTHER" id="PTHR30537">
    <property type="entry name" value="HTH-TYPE TRANSCRIPTIONAL REGULATOR"/>
    <property type="match status" value="1"/>
</dbReference>
<organism evidence="6 8">
    <name type="scientific">Pectobacterium parmentieri</name>
    <dbReference type="NCBI Taxonomy" id="1905730"/>
    <lineage>
        <taxon>Bacteria</taxon>
        <taxon>Pseudomonadati</taxon>
        <taxon>Pseudomonadota</taxon>
        <taxon>Gammaproteobacteria</taxon>
        <taxon>Enterobacterales</taxon>
        <taxon>Pectobacteriaceae</taxon>
        <taxon>Pectobacterium</taxon>
    </lineage>
</organism>
<name>A0A0H3I395_PECPM</name>
<keyword evidence="3" id="KW-0238">DNA-binding</keyword>
<dbReference type="Gene3D" id="3.40.190.290">
    <property type="match status" value="1"/>
</dbReference>
<dbReference type="EMBL" id="WABS01000006">
    <property type="protein sequence ID" value="MBI0553662.1"/>
    <property type="molecule type" value="Genomic_DNA"/>
</dbReference>
<dbReference type="Pfam" id="PF00126">
    <property type="entry name" value="HTH_1"/>
    <property type="match status" value="1"/>
</dbReference>
<dbReference type="eggNOG" id="COG0583">
    <property type="taxonomic scope" value="Bacteria"/>
</dbReference>